<dbReference type="KEGG" id="psl:Psta_2749"/>
<dbReference type="AlphaFoldDB" id="D2R7J0"/>
<dbReference type="Proteomes" id="UP000001887">
    <property type="component" value="Chromosome"/>
</dbReference>
<proteinExistence type="predicted"/>
<dbReference type="HOGENOM" id="CLU_3383198_0_0_0"/>
<dbReference type="EMBL" id="CP001848">
    <property type="protein sequence ID" value="ADB17416.1"/>
    <property type="molecule type" value="Genomic_DNA"/>
</dbReference>
<organism evidence="1 2">
    <name type="scientific">Pirellula staleyi (strain ATCC 27377 / DSM 6068 / ICPB 4128)</name>
    <name type="common">Pirella staleyi</name>
    <dbReference type="NCBI Taxonomy" id="530564"/>
    <lineage>
        <taxon>Bacteria</taxon>
        <taxon>Pseudomonadati</taxon>
        <taxon>Planctomycetota</taxon>
        <taxon>Planctomycetia</taxon>
        <taxon>Pirellulales</taxon>
        <taxon>Pirellulaceae</taxon>
        <taxon>Pirellula</taxon>
    </lineage>
</organism>
<accession>D2R7J0</accession>
<protein>
    <submittedName>
        <fullName evidence="1">Uncharacterized protein</fullName>
    </submittedName>
</protein>
<keyword evidence="2" id="KW-1185">Reference proteome</keyword>
<name>D2R7J0_PIRSD</name>
<evidence type="ECO:0000313" key="1">
    <source>
        <dbReference type="EMBL" id="ADB17416.1"/>
    </source>
</evidence>
<gene>
    <name evidence="1" type="ordered locus">Psta_2749</name>
</gene>
<sequence>MQFTRGNAEQIEEILDALADLGFARESRGKFSK</sequence>
<evidence type="ECO:0000313" key="2">
    <source>
        <dbReference type="Proteomes" id="UP000001887"/>
    </source>
</evidence>
<reference evidence="1 2" key="1">
    <citation type="journal article" date="2009" name="Stand. Genomic Sci.">
        <title>Complete genome sequence of Pirellula staleyi type strain (ATCC 27377).</title>
        <authorList>
            <person name="Clum A."/>
            <person name="Tindall B.J."/>
            <person name="Sikorski J."/>
            <person name="Ivanova N."/>
            <person name="Mavrommatis K."/>
            <person name="Lucas S."/>
            <person name="Glavina del Rio T."/>
            <person name="Nolan M."/>
            <person name="Chen F."/>
            <person name="Tice H."/>
            <person name="Pitluck S."/>
            <person name="Cheng J.F."/>
            <person name="Chertkov O."/>
            <person name="Brettin T."/>
            <person name="Han C."/>
            <person name="Detter J.C."/>
            <person name="Kuske C."/>
            <person name="Bruce D."/>
            <person name="Goodwin L."/>
            <person name="Ovchinikova G."/>
            <person name="Pati A."/>
            <person name="Mikhailova N."/>
            <person name="Chen A."/>
            <person name="Palaniappan K."/>
            <person name="Land M."/>
            <person name="Hauser L."/>
            <person name="Chang Y.J."/>
            <person name="Jeffries C.D."/>
            <person name="Chain P."/>
            <person name="Rohde M."/>
            <person name="Goker M."/>
            <person name="Bristow J."/>
            <person name="Eisen J.A."/>
            <person name="Markowitz V."/>
            <person name="Hugenholtz P."/>
            <person name="Kyrpides N.C."/>
            <person name="Klenk H.P."/>
            <person name="Lapidus A."/>
        </authorList>
    </citation>
    <scope>NUCLEOTIDE SEQUENCE [LARGE SCALE GENOMIC DNA]</scope>
    <source>
        <strain evidence="2">ATCC 27377 / DSM 6068 / ICPB 4128</strain>
    </source>
</reference>